<keyword evidence="1" id="KW-0732">Signal</keyword>
<organism evidence="2 3">
    <name type="scientific">Diacronema lutheri</name>
    <name type="common">Unicellular marine alga</name>
    <name type="synonym">Monochrysis lutheri</name>
    <dbReference type="NCBI Taxonomy" id="2081491"/>
    <lineage>
        <taxon>Eukaryota</taxon>
        <taxon>Haptista</taxon>
        <taxon>Haptophyta</taxon>
        <taxon>Pavlovophyceae</taxon>
        <taxon>Pavlovales</taxon>
        <taxon>Pavlovaceae</taxon>
        <taxon>Diacronema</taxon>
    </lineage>
</organism>
<keyword evidence="3" id="KW-1185">Reference proteome</keyword>
<feature type="signal peptide" evidence="1">
    <location>
        <begin position="1"/>
        <end position="24"/>
    </location>
</feature>
<dbReference type="OrthoDB" id="10667653at2759"/>
<feature type="chain" id="PRO_5035296252" evidence="1">
    <location>
        <begin position="25"/>
        <end position="239"/>
    </location>
</feature>
<sequence>MRPSACVGLGAVLLSALLFPLLTPLAPPGSLDDIRSWALQGPGRDIPVPLMGVYVFRGLNPFLLADLSHARGWDARSRSFVYDMAGPGTVVVPGATTGDFSGEHATTSPALHSALTGAAFLRLFRVLRYTNTFEFNADFTAATIRPQFFGGWLPLGSALARLLREEMVLDRRSGVWKRINFAPPRNATPTAAHYFLNPVLSLPPAQHGARRARLHADGLALAKRKLAMARDPALARVAS</sequence>
<name>A0A8J5XKY5_DIALT</name>
<proteinExistence type="predicted"/>
<evidence type="ECO:0000256" key="1">
    <source>
        <dbReference type="SAM" id="SignalP"/>
    </source>
</evidence>
<gene>
    <name evidence="2" type="ORF">KFE25_010775</name>
</gene>
<dbReference type="AlphaFoldDB" id="A0A8J5XKY5"/>
<evidence type="ECO:0000313" key="3">
    <source>
        <dbReference type="Proteomes" id="UP000751190"/>
    </source>
</evidence>
<dbReference type="EMBL" id="JAGTXO010000030">
    <property type="protein sequence ID" value="KAG8460720.1"/>
    <property type="molecule type" value="Genomic_DNA"/>
</dbReference>
<dbReference type="Proteomes" id="UP000751190">
    <property type="component" value="Unassembled WGS sequence"/>
</dbReference>
<protein>
    <submittedName>
        <fullName evidence="2">Uncharacterized protein</fullName>
    </submittedName>
</protein>
<dbReference type="OMA" id="KRINFAP"/>
<evidence type="ECO:0000313" key="2">
    <source>
        <dbReference type="EMBL" id="KAG8460720.1"/>
    </source>
</evidence>
<accession>A0A8J5XKY5</accession>
<reference evidence="2" key="1">
    <citation type="submission" date="2021-05" db="EMBL/GenBank/DDBJ databases">
        <title>The genome of the haptophyte Pavlova lutheri (Diacronema luteri, Pavlovales) - a model for lipid biosynthesis in eukaryotic algae.</title>
        <authorList>
            <person name="Hulatt C.J."/>
            <person name="Posewitz M.C."/>
        </authorList>
    </citation>
    <scope>NUCLEOTIDE SEQUENCE</scope>
    <source>
        <strain evidence="2">NIVA-4/92</strain>
    </source>
</reference>
<comment type="caution">
    <text evidence="2">The sequence shown here is derived from an EMBL/GenBank/DDBJ whole genome shotgun (WGS) entry which is preliminary data.</text>
</comment>